<evidence type="ECO:0000313" key="2">
    <source>
        <dbReference type="Proteomes" id="UP000887116"/>
    </source>
</evidence>
<dbReference type="Proteomes" id="UP000887116">
    <property type="component" value="Unassembled WGS sequence"/>
</dbReference>
<evidence type="ECO:0000313" key="1">
    <source>
        <dbReference type="EMBL" id="GFQ98506.1"/>
    </source>
</evidence>
<proteinExistence type="predicted"/>
<organism evidence="1 2">
    <name type="scientific">Trichonephila clavata</name>
    <name type="common">Joro spider</name>
    <name type="synonym">Nephila clavata</name>
    <dbReference type="NCBI Taxonomy" id="2740835"/>
    <lineage>
        <taxon>Eukaryota</taxon>
        <taxon>Metazoa</taxon>
        <taxon>Ecdysozoa</taxon>
        <taxon>Arthropoda</taxon>
        <taxon>Chelicerata</taxon>
        <taxon>Arachnida</taxon>
        <taxon>Araneae</taxon>
        <taxon>Araneomorphae</taxon>
        <taxon>Entelegynae</taxon>
        <taxon>Araneoidea</taxon>
        <taxon>Nephilidae</taxon>
        <taxon>Trichonephila</taxon>
    </lineage>
</organism>
<dbReference type="AlphaFoldDB" id="A0A8X6L7T1"/>
<dbReference type="EMBL" id="BMAO01034731">
    <property type="protein sequence ID" value="GFQ98506.1"/>
    <property type="molecule type" value="Genomic_DNA"/>
</dbReference>
<protein>
    <submittedName>
        <fullName evidence="1">Uncharacterized protein</fullName>
    </submittedName>
</protein>
<gene>
    <name evidence="1" type="ORF">TNCT_166621</name>
</gene>
<sequence>MEYASRSKNRRVCPKHHLARMPQSAGPRPLDLETMNVYSRYIGRSAKTLEKWAVIFHKNDFPKFHCKLWTKFKFFLDSRSFVGIYFKSVANWSKWKIGSGWRRCPGFKMLCTITVAPTPIP</sequence>
<keyword evidence="2" id="KW-1185">Reference proteome</keyword>
<comment type="caution">
    <text evidence="1">The sequence shown here is derived from an EMBL/GenBank/DDBJ whole genome shotgun (WGS) entry which is preliminary data.</text>
</comment>
<accession>A0A8X6L7T1</accession>
<reference evidence="1" key="1">
    <citation type="submission" date="2020-07" db="EMBL/GenBank/DDBJ databases">
        <title>Multicomponent nature underlies the extraordinary mechanical properties of spider dragline silk.</title>
        <authorList>
            <person name="Kono N."/>
            <person name="Nakamura H."/>
            <person name="Mori M."/>
            <person name="Yoshida Y."/>
            <person name="Ohtoshi R."/>
            <person name="Malay A.D."/>
            <person name="Moran D.A.P."/>
            <person name="Tomita M."/>
            <person name="Numata K."/>
            <person name="Arakawa K."/>
        </authorList>
    </citation>
    <scope>NUCLEOTIDE SEQUENCE</scope>
</reference>
<name>A0A8X6L7T1_TRICU</name>